<gene>
    <name evidence="1" type="ORF">MNBD_GAMMA17-2282</name>
</gene>
<accession>A0A3B1A112</accession>
<proteinExistence type="predicted"/>
<protein>
    <submittedName>
        <fullName evidence="1">Uncharacterized protein</fullName>
    </submittedName>
</protein>
<organism evidence="1">
    <name type="scientific">hydrothermal vent metagenome</name>
    <dbReference type="NCBI Taxonomy" id="652676"/>
    <lineage>
        <taxon>unclassified sequences</taxon>
        <taxon>metagenomes</taxon>
        <taxon>ecological metagenomes</taxon>
    </lineage>
</organism>
<sequence length="125" mass="13586">MMKILGLSLALLMTLANHSAIAGKGHTEIKTMSSILAGLNHYPSSTEKKQLKMIVDDSHASAHSRTLAQAMINLDHSISDADKPRLKNIANDADASENERDLANIMLNLNHKASSADKHKLHGMH</sequence>
<name>A0A3B1A112_9ZZZZ</name>
<dbReference type="EMBL" id="UOFQ01000044">
    <property type="protein sequence ID" value="VAW86546.1"/>
    <property type="molecule type" value="Genomic_DNA"/>
</dbReference>
<evidence type="ECO:0000313" key="1">
    <source>
        <dbReference type="EMBL" id="VAW86546.1"/>
    </source>
</evidence>
<reference evidence="1" key="1">
    <citation type="submission" date="2018-06" db="EMBL/GenBank/DDBJ databases">
        <authorList>
            <person name="Zhirakovskaya E."/>
        </authorList>
    </citation>
    <scope>NUCLEOTIDE SEQUENCE</scope>
</reference>
<dbReference type="AlphaFoldDB" id="A0A3B1A112"/>